<dbReference type="AlphaFoldDB" id="A0A1L0BS86"/>
<protein>
    <submittedName>
        <fullName evidence="1">CIC11C00000000350</fullName>
    </submittedName>
</protein>
<accession>A0A1L0BS86</accession>
<proteinExistence type="predicted"/>
<evidence type="ECO:0000313" key="2">
    <source>
        <dbReference type="Proteomes" id="UP000182259"/>
    </source>
</evidence>
<dbReference type="Proteomes" id="UP000182259">
    <property type="component" value="Chromosome III"/>
</dbReference>
<gene>
    <name evidence="1" type="ORF">SAMEA4029009_CIC11G00000000350</name>
</gene>
<dbReference type="InterPro" id="IPR011990">
    <property type="entry name" value="TPR-like_helical_dom_sf"/>
</dbReference>
<dbReference type="Gene3D" id="1.25.40.10">
    <property type="entry name" value="Tetratricopeptide repeat domain"/>
    <property type="match status" value="1"/>
</dbReference>
<sequence>MLSPWIRKYVTARPARQAKSHIKTKLDHFVETGEVRRLTPTQEERKGRFRAQNIKRLAAKSRPSASKVLLLLKAKYDNTLLTSKNTDIDLQKLKPQDLYVDSTKLLDIFQSLMEVKKVTRKPIDEKIMLTLLGSSPEQLKDPFLVTKDVLKLLERDNDTARAMQLCLMAKENGEVGMNAILQWSLDRGDVEQATKSLMRRKKWGIPANEHTYIHYFSGLAKCHEWGNVPDDLANKCEDMFTKIDFKPSVEIFNACLSLLVKNFSQNQKRAWDFFDQLETLRIPPTCQTYTIFLNGCKKYHQSECQLIRKDMSINASQRTTQLFQAQAKLISTAKMVLERLKKAAIPPIPPTREEADANPKLLENYRKKIRQTLMDIDPVFAATFVLCYINNYAGTTYSASQGSHYVYLQQGLAYLQMWCPEVESMLYFVLKLVNTKHDSDSSVYFTSDVSSEVQRRTEARLEHAHLQPESNPLSLCAPLLKDQVNPLVIFPPPAFSSKKTKAIFSGKQKRLVDFGRPTFADIEKLVAHRNYVSSKGKYGKKLPAMKPISLDRKSTINKFLLLLALDALIKLGLHKEFYLAMWYALTKWGGLYLSRTGLLEKTRDKLTCGALPPSEYPVMKKPEQPEEGITGKKNVVEAVEPEQEKMEKTDSTEQTDVGQATLSFHEKLRLTPTHDEKIIDALLVENFIYKIEENFNHSDVPVLYAVELVAAMVSESTNISKTLVPRDKTFDYIFSILNRDVHLYNDKNVHKGAVANRRKGIRDNTAKRSLTAQQLRDLLDPLLVLIDSIMVHEGRVYSKSQNRKSLMLNRFVESYNSLIKTLYGITWSDAPENGAIAVELHKKILHSGILFYRPKTLIDPRDKIVYTEIVEHSMEYVYKHLKANSQLDSKDKKLMLTLRSLFQLDASSSEALESLNSLQWKIYHLST</sequence>
<evidence type="ECO:0000313" key="1">
    <source>
        <dbReference type="EMBL" id="SGZ54107.1"/>
    </source>
</evidence>
<name>A0A1L0BS86_9ASCO</name>
<organism evidence="1 2">
    <name type="scientific">Sungouiella intermedia</name>
    <dbReference type="NCBI Taxonomy" id="45354"/>
    <lineage>
        <taxon>Eukaryota</taxon>
        <taxon>Fungi</taxon>
        <taxon>Dikarya</taxon>
        <taxon>Ascomycota</taxon>
        <taxon>Saccharomycotina</taxon>
        <taxon>Pichiomycetes</taxon>
        <taxon>Metschnikowiaceae</taxon>
        <taxon>Sungouiella</taxon>
    </lineage>
</organism>
<reference evidence="2" key="1">
    <citation type="submission" date="2016-10" db="EMBL/GenBank/DDBJ databases">
        <authorList>
            <person name="Geijer C."/>
            <person name="Jareborg N."/>
            <person name="Dainat J."/>
        </authorList>
    </citation>
    <scope>NUCLEOTIDE SEQUENCE [LARGE SCALE GENOMIC DNA]</scope>
    <source>
        <strain evidence="2">PYCC 4715</strain>
    </source>
</reference>
<dbReference type="EMBL" id="LT635766">
    <property type="protein sequence ID" value="SGZ54107.1"/>
    <property type="molecule type" value="Genomic_DNA"/>
</dbReference>